<dbReference type="SUPFAM" id="SSF47384">
    <property type="entry name" value="Homodimeric domain of signal transducing histidine kinase"/>
    <property type="match status" value="1"/>
</dbReference>
<reference evidence="8 9" key="1">
    <citation type="submission" date="2020-02" db="EMBL/GenBank/DDBJ databases">
        <title>Complete genome of Muricauda sp. 501str8.</title>
        <authorList>
            <person name="Dong B."/>
            <person name="Zhu S."/>
            <person name="Yang J."/>
            <person name="Chen J."/>
        </authorList>
    </citation>
    <scope>NUCLEOTIDE SEQUENCE [LARGE SCALE GENOMIC DNA]</scope>
    <source>
        <strain evidence="8 9">501str8</strain>
    </source>
</reference>
<dbReference type="Pfam" id="PF02518">
    <property type="entry name" value="HATPase_c"/>
    <property type="match status" value="1"/>
</dbReference>
<dbReference type="PANTHER" id="PTHR43304:SF1">
    <property type="entry name" value="PAC DOMAIN-CONTAINING PROTEIN"/>
    <property type="match status" value="1"/>
</dbReference>
<feature type="domain" description="PAC" evidence="7">
    <location>
        <begin position="209"/>
        <end position="261"/>
    </location>
</feature>
<dbReference type="Gene3D" id="1.10.287.130">
    <property type="match status" value="1"/>
</dbReference>
<comment type="catalytic activity">
    <reaction evidence="1">
        <text>ATP + protein L-histidine = ADP + protein N-phospho-L-histidine.</text>
        <dbReference type="EC" id="2.7.13.3"/>
    </reaction>
</comment>
<keyword evidence="5" id="KW-0418">Kinase</keyword>
<dbReference type="PROSITE" id="PS50113">
    <property type="entry name" value="PAC"/>
    <property type="match status" value="1"/>
</dbReference>
<dbReference type="InterPro" id="IPR035965">
    <property type="entry name" value="PAS-like_dom_sf"/>
</dbReference>
<dbReference type="PRINTS" id="PR00344">
    <property type="entry name" value="BCTRLSENSOR"/>
</dbReference>
<dbReference type="InterPro" id="IPR005467">
    <property type="entry name" value="His_kinase_dom"/>
</dbReference>
<dbReference type="CDD" id="cd00075">
    <property type="entry name" value="HATPase"/>
    <property type="match status" value="1"/>
</dbReference>
<dbReference type="SMART" id="SM00387">
    <property type="entry name" value="HATPase_c"/>
    <property type="match status" value="1"/>
</dbReference>
<dbReference type="InterPro" id="IPR004358">
    <property type="entry name" value="Sig_transdc_His_kin-like_C"/>
</dbReference>
<name>A0A6G7J7V8_9FLAO</name>
<evidence type="ECO:0000256" key="5">
    <source>
        <dbReference type="ARBA" id="ARBA00022777"/>
    </source>
</evidence>
<dbReference type="CDD" id="cd00082">
    <property type="entry name" value="HisKA"/>
    <property type="match status" value="1"/>
</dbReference>
<dbReference type="SUPFAM" id="SSF55874">
    <property type="entry name" value="ATPase domain of HSP90 chaperone/DNA topoisomerase II/histidine kinase"/>
    <property type="match status" value="1"/>
</dbReference>
<dbReference type="SUPFAM" id="SSF55785">
    <property type="entry name" value="PYP-like sensor domain (PAS domain)"/>
    <property type="match status" value="1"/>
</dbReference>
<dbReference type="InterPro" id="IPR036097">
    <property type="entry name" value="HisK_dim/P_sf"/>
</dbReference>
<keyword evidence="9" id="KW-1185">Reference proteome</keyword>
<organism evidence="8 9">
    <name type="scientific">Flagellimonas oceani</name>
    <dbReference type="NCBI Taxonomy" id="2698672"/>
    <lineage>
        <taxon>Bacteria</taxon>
        <taxon>Pseudomonadati</taxon>
        <taxon>Bacteroidota</taxon>
        <taxon>Flavobacteriia</taxon>
        <taxon>Flavobacteriales</taxon>
        <taxon>Flavobacteriaceae</taxon>
        <taxon>Flagellimonas</taxon>
    </lineage>
</organism>
<dbReference type="GO" id="GO:0000155">
    <property type="term" value="F:phosphorelay sensor kinase activity"/>
    <property type="evidence" value="ECO:0007669"/>
    <property type="project" value="InterPro"/>
</dbReference>
<gene>
    <name evidence="8" type="ORF">GVT53_20265</name>
</gene>
<evidence type="ECO:0000313" key="9">
    <source>
        <dbReference type="Proteomes" id="UP000502928"/>
    </source>
</evidence>
<protein>
    <recommendedName>
        <fullName evidence="2">histidine kinase</fullName>
        <ecNumber evidence="2">2.7.13.3</ecNumber>
    </recommendedName>
</protein>
<evidence type="ECO:0000256" key="3">
    <source>
        <dbReference type="ARBA" id="ARBA00022553"/>
    </source>
</evidence>
<proteinExistence type="predicted"/>
<evidence type="ECO:0000259" key="7">
    <source>
        <dbReference type="PROSITE" id="PS50113"/>
    </source>
</evidence>
<evidence type="ECO:0000259" key="6">
    <source>
        <dbReference type="PROSITE" id="PS50109"/>
    </source>
</evidence>
<dbReference type="Gene3D" id="3.30.450.20">
    <property type="entry name" value="PAS domain"/>
    <property type="match status" value="1"/>
</dbReference>
<evidence type="ECO:0000256" key="2">
    <source>
        <dbReference type="ARBA" id="ARBA00012438"/>
    </source>
</evidence>
<dbReference type="InterPro" id="IPR036890">
    <property type="entry name" value="HATPase_C_sf"/>
</dbReference>
<accession>A0A6G7J7V8</accession>
<dbReference type="CDD" id="cd00130">
    <property type="entry name" value="PAS"/>
    <property type="match status" value="1"/>
</dbReference>
<dbReference type="EC" id="2.7.13.3" evidence="2"/>
<dbReference type="InterPro" id="IPR003594">
    <property type="entry name" value="HATPase_dom"/>
</dbReference>
<feature type="domain" description="Histidine kinase" evidence="6">
    <location>
        <begin position="272"/>
        <end position="485"/>
    </location>
</feature>
<dbReference type="InterPro" id="IPR003661">
    <property type="entry name" value="HisK_dim/P_dom"/>
</dbReference>
<dbReference type="Proteomes" id="UP000502928">
    <property type="component" value="Chromosome"/>
</dbReference>
<dbReference type="InterPro" id="IPR013655">
    <property type="entry name" value="PAS_fold_3"/>
</dbReference>
<keyword evidence="4" id="KW-0808">Transferase</keyword>
<dbReference type="Pfam" id="PF08447">
    <property type="entry name" value="PAS_3"/>
    <property type="match status" value="1"/>
</dbReference>
<dbReference type="AlphaFoldDB" id="A0A6G7J7V8"/>
<evidence type="ECO:0000256" key="4">
    <source>
        <dbReference type="ARBA" id="ARBA00022679"/>
    </source>
</evidence>
<dbReference type="InterPro" id="IPR000014">
    <property type="entry name" value="PAS"/>
</dbReference>
<dbReference type="Gene3D" id="3.30.565.10">
    <property type="entry name" value="Histidine kinase-like ATPase, C-terminal domain"/>
    <property type="match status" value="1"/>
</dbReference>
<evidence type="ECO:0000256" key="1">
    <source>
        <dbReference type="ARBA" id="ARBA00000085"/>
    </source>
</evidence>
<dbReference type="KEGG" id="mut:GVT53_20265"/>
<dbReference type="InterPro" id="IPR000700">
    <property type="entry name" value="PAS-assoc_C"/>
</dbReference>
<dbReference type="PROSITE" id="PS50109">
    <property type="entry name" value="HIS_KIN"/>
    <property type="match status" value="1"/>
</dbReference>
<dbReference type="EMBL" id="CP049616">
    <property type="protein sequence ID" value="QII46915.1"/>
    <property type="molecule type" value="Genomic_DNA"/>
</dbReference>
<evidence type="ECO:0000313" key="8">
    <source>
        <dbReference type="EMBL" id="QII46915.1"/>
    </source>
</evidence>
<keyword evidence="3" id="KW-0597">Phosphoprotein</keyword>
<dbReference type="RefSeq" id="WP_166250255.1">
    <property type="nucleotide sequence ID" value="NZ_CP049616.1"/>
</dbReference>
<dbReference type="Gene3D" id="2.10.70.100">
    <property type="match status" value="1"/>
</dbReference>
<dbReference type="PANTHER" id="PTHR43304">
    <property type="entry name" value="PHYTOCHROME-LIKE PROTEIN CPH1"/>
    <property type="match status" value="1"/>
</dbReference>
<sequence length="487" mass="55896">MKKQQGLIHNKIEIVDDRNDVVWAMDVDYKLTAFNSSFKALVEKLGFDNIVSGIDLKEIYASGRFFNPCDRGCQRALDRYATTSKHTFESNGSVVVHEFSFQPFMNSSGEVVGCCIWQKDISQEVDNNHRILESERKYREAQEVANVGHWSWDMKEDKIIWSNQLFRIFEKAPDKFEATFEALLNAIHPDDRDLYKNDVELSIAENRMHDIIHRIVLADGKIRYVHQKGRAYYDEHGKPFRMSGTTQDVTKDILSNQQIMEQNHELQNFVRIISHNLRGPISNVLMLSRIYEWGKDEMNDDIVKKIEHTTEALDQTIKDLHLSLSLKSADKEKFREVYLKDVMKDIDGLLADEISKYKATINTDFTKVDLVFGAKSYVVNIFYNLILNAINYAKEDVPAIISIKTEETVDAISIKFTDNGIGMELTPEKERKIFDMYGRLSGATEGKGFGLYLVKTQVEAMDGKIEVESEKGLGSTFTITFPNTTKT</sequence>
<dbReference type="InterPro" id="IPR052162">
    <property type="entry name" value="Sensor_kinase/Photoreceptor"/>
</dbReference>